<dbReference type="Proteomes" id="UP000789706">
    <property type="component" value="Unassembled WGS sequence"/>
</dbReference>
<dbReference type="GO" id="GO:0000329">
    <property type="term" value="C:fungal-type vacuole membrane"/>
    <property type="evidence" value="ECO:0007669"/>
    <property type="project" value="TreeGrafter"/>
</dbReference>
<evidence type="ECO:0000256" key="1">
    <source>
        <dbReference type="SAM" id="MobiDB-lite"/>
    </source>
</evidence>
<dbReference type="SUPFAM" id="SSF82153">
    <property type="entry name" value="FAS1 domain"/>
    <property type="match status" value="2"/>
</dbReference>
<dbReference type="InterPro" id="IPR036378">
    <property type="entry name" value="FAS1_dom_sf"/>
</dbReference>
<dbReference type="Pfam" id="PF02469">
    <property type="entry name" value="Fasciclin"/>
    <property type="match status" value="1"/>
</dbReference>
<evidence type="ECO:0000259" key="3">
    <source>
        <dbReference type="PROSITE" id="PS50213"/>
    </source>
</evidence>
<evidence type="ECO:0000256" key="2">
    <source>
        <dbReference type="SAM" id="Phobius"/>
    </source>
</evidence>
<dbReference type="EMBL" id="CAJVPK010001244">
    <property type="protein sequence ID" value="CAG8578313.1"/>
    <property type="molecule type" value="Genomic_DNA"/>
</dbReference>
<dbReference type="GO" id="GO:0016236">
    <property type="term" value="P:macroautophagy"/>
    <property type="evidence" value="ECO:0007669"/>
    <property type="project" value="TreeGrafter"/>
</dbReference>
<keyword evidence="2" id="KW-0812">Transmembrane</keyword>
<evidence type="ECO:0000313" key="5">
    <source>
        <dbReference type="Proteomes" id="UP000789706"/>
    </source>
</evidence>
<accession>A0A9N9BSM8</accession>
<comment type="caution">
    <text evidence="4">The sequence shown here is derived from an EMBL/GenBank/DDBJ whole genome shotgun (WGS) entry which is preliminary data.</text>
</comment>
<dbReference type="OrthoDB" id="286301at2759"/>
<keyword evidence="2" id="KW-1133">Transmembrane helix</keyword>
<keyword evidence="2" id="KW-0472">Membrane</keyword>
<dbReference type="PROSITE" id="PS50213">
    <property type="entry name" value="FAS1"/>
    <property type="match status" value="1"/>
</dbReference>
<gene>
    <name evidence="4" type="ORF">DEBURN_LOCUS8443</name>
</gene>
<dbReference type="Gene3D" id="2.30.180.10">
    <property type="entry name" value="FAS1 domain"/>
    <property type="match status" value="2"/>
</dbReference>
<organism evidence="4 5">
    <name type="scientific">Diversispora eburnea</name>
    <dbReference type="NCBI Taxonomy" id="1213867"/>
    <lineage>
        <taxon>Eukaryota</taxon>
        <taxon>Fungi</taxon>
        <taxon>Fungi incertae sedis</taxon>
        <taxon>Mucoromycota</taxon>
        <taxon>Glomeromycotina</taxon>
        <taxon>Glomeromycetes</taxon>
        <taxon>Diversisporales</taxon>
        <taxon>Diversisporaceae</taxon>
        <taxon>Diversispora</taxon>
    </lineage>
</organism>
<sequence length="336" mass="36617">MQLDYLYNILSNTELQNLTILLNSNQGNLTLFAPPNNVSSYNNTQLNNMLRYNTVNGSLASNTISEKKQFSQTLLNSPDLVQLPLGASQVIVINKTDNTIFLNTGIVGVKVNQSDIIFILPPEDFNSTMNNYGLNSSYNAFNTVNLISTIESIVGITILVANNEAFESDTDYINYNSSYQSSICSLHIIPELIYSTNFKTITKYNTLNEGKVEVTVSSTDGEIDIGGAKIIYPDILIKNGVIHVIDRIIKRNSSTTPTTTKSTSSASDLPSAAPANFSDSNSLDKKSKIGIGLGVGCFVIVAGAFLILLLKWYRAKHARNKKTGTREASTAETTDA</sequence>
<reference evidence="4" key="1">
    <citation type="submission" date="2021-06" db="EMBL/GenBank/DDBJ databases">
        <authorList>
            <person name="Kallberg Y."/>
            <person name="Tangrot J."/>
            <person name="Rosling A."/>
        </authorList>
    </citation>
    <scope>NUCLEOTIDE SEQUENCE</scope>
    <source>
        <strain evidence="4">AZ414A</strain>
    </source>
</reference>
<dbReference type="GO" id="GO:0005615">
    <property type="term" value="C:extracellular space"/>
    <property type="evidence" value="ECO:0007669"/>
    <property type="project" value="TreeGrafter"/>
</dbReference>
<name>A0A9N9BSM8_9GLOM</name>
<proteinExistence type="predicted"/>
<feature type="region of interest" description="Disordered" evidence="1">
    <location>
        <begin position="254"/>
        <end position="282"/>
    </location>
</feature>
<dbReference type="InterPro" id="IPR000782">
    <property type="entry name" value="FAS1_domain"/>
</dbReference>
<dbReference type="PANTHER" id="PTHR10900:SF77">
    <property type="entry name" value="FI19380P1"/>
    <property type="match status" value="1"/>
</dbReference>
<feature type="compositionally biased region" description="Low complexity" evidence="1">
    <location>
        <begin position="254"/>
        <end position="275"/>
    </location>
</feature>
<feature type="transmembrane region" description="Helical" evidence="2">
    <location>
        <begin position="289"/>
        <end position="313"/>
    </location>
</feature>
<feature type="domain" description="FAS1" evidence="3">
    <location>
        <begin position="125"/>
        <end position="249"/>
    </location>
</feature>
<protein>
    <submittedName>
        <fullName evidence="4">5177_t:CDS:1</fullName>
    </submittedName>
</protein>
<keyword evidence="5" id="KW-1185">Reference proteome</keyword>
<dbReference type="PANTHER" id="PTHR10900">
    <property type="entry name" value="PERIOSTIN-RELATED"/>
    <property type="match status" value="1"/>
</dbReference>
<evidence type="ECO:0000313" key="4">
    <source>
        <dbReference type="EMBL" id="CAG8578313.1"/>
    </source>
</evidence>
<dbReference type="InterPro" id="IPR050904">
    <property type="entry name" value="Adhesion/Biosynth-related"/>
</dbReference>
<dbReference type="AlphaFoldDB" id="A0A9N9BSM8"/>
<dbReference type="SMART" id="SM00554">
    <property type="entry name" value="FAS1"/>
    <property type="match status" value="1"/>
</dbReference>